<dbReference type="EMBL" id="JALPTH010000013">
    <property type="protein sequence ID" value="MCK8678803.1"/>
    <property type="molecule type" value="Genomic_DNA"/>
</dbReference>
<gene>
    <name evidence="1" type="ORF">M1O15_15665</name>
</gene>
<accession>A0ABT0IBW3</accession>
<protein>
    <submittedName>
        <fullName evidence="1">Uncharacterized protein</fullName>
    </submittedName>
</protein>
<dbReference type="RefSeq" id="WP_248634443.1">
    <property type="nucleotide sequence ID" value="NZ_JALPTH010000013.1"/>
</dbReference>
<keyword evidence="2" id="KW-1185">Reference proteome</keyword>
<proteinExistence type="predicted"/>
<evidence type="ECO:0000313" key="2">
    <source>
        <dbReference type="Proteomes" id="UP001522868"/>
    </source>
</evidence>
<evidence type="ECO:0000313" key="1">
    <source>
        <dbReference type="EMBL" id="MCK8678803.1"/>
    </source>
</evidence>
<reference evidence="1 2" key="1">
    <citation type="submission" date="2022-04" db="EMBL/GenBank/DDBJ databases">
        <title>Streptomyces sp. nov. LCR6-01 isolated from Lichen of Dirinaria sp.</title>
        <authorList>
            <person name="Kanchanasin P."/>
            <person name="Tanasupawat S."/>
            <person name="Phongsopitanun W."/>
        </authorList>
    </citation>
    <scope>NUCLEOTIDE SEQUENCE [LARGE SCALE GENOMIC DNA]</scope>
    <source>
        <strain evidence="1 2">LCR6-01</strain>
    </source>
</reference>
<name>A0ABT0IBW3_9ACTN</name>
<sequence>MTIFGCTGCGAELTAPLTRVALPDSAHQKHGYHATAPVLMGPGTYAVDPAPSGPPWRRWSEISPEEAEAQGVHAPVCALSFGAQGAVALAPGDLRNTAVIPDRCGGHCCGLDGSDGPNLACLRCARPVATRIDDCPLWQVVWLEARAVRRIRDEPEAPAAGWDEVVAGEGSAPIDLSGGWNPRWEATVGAALARLLAASDGTPLAVPDGPLAPLFRRALDTLLPPGPGARTVALAGPGLPATAPSPDLALVPRHPGTGEVWRPPGGTIPVPLEAAVWVWLARAPERVLLPVTGGLPEGVERDDPLPLRPWYRFRPAGDVFFHTLARLPEVRRPWLRALYEERRERPWADPF</sequence>
<organism evidence="1 2">
    <name type="scientific">Streptomyces lichenis</name>
    <dbReference type="NCBI Taxonomy" id="2306967"/>
    <lineage>
        <taxon>Bacteria</taxon>
        <taxon>Bacillati</taxon>
        <taxon>Actinomycetota</taxon>
        <taxon>Actinomycetes</taxon>
        <taxon>Kitasatosporales</taxon>
        <taxon>Streptomycetaceae</taxon>
        <taxon>Streptomyces</taxon>
    </lineage>
</organism>
<dbReference type="Proteomes" id="UP001522868">
    <property type="component" value="Unassembled WGS sequence"/>
</dbReference>
<comment type="caution">
    <text evidence="1">The sequence shown here is derived from an EMBL/GenBank/DDBJ whole genome shotgun (WGS) entry which is preliminary data.</text>
</comment>